<evidence type="ECO:0000259" key="5">
    <source>
        <dbReference type="PROSITE" id="PS50893"/>
    </source>
</evidence>
<evidence type="ECO:0000256" key="2">
    <source>
        <dbReference type="ARBA" id="ARBA00022448"/>
    </source>
</evidence>
<comment type="similarity">
    <text evidence="1">Belongs to the ABC transporter superfamily.</text>
</comment>
<dbReference type="InterPro" id="IPR003439">
    <property type="entry name" value="ABC_transporter-like_ATP-bd"/>
</dbReference>
<dbReference type="InterPro" id="IPR027417">
    <property type="entry name" value="P-loop_NTPase"/>
</dbReference>
<dbReference type="SMART" id="SM00382">
    <property type="entry name" value="AAA"/>
    <property type="match status" value="2"/>
</dbReference>
<organism evidence="6 7">
    <name type="scientific">Herpetosiphon gulosus</name>
    <dbReference type="NCBI Taxonomy" id="1973496"/>
    <lineage>
        <taxon>Bacteria</taxon>
        <taxon>Bacillati</taxon>
        <taxon>Chloroflexota</taxon>
        <taxon>Chloroflexia</taxon>
        <taxon>Herpetosiphonales</taxon>
        <taxon>Herpetosiphonaceae</taxon>
        <taxon>Herpetosiphon</taxon>
    </lineage>
</organism>
<sequence>MSELVVVAKYRFRYAQSPAELGPWSFSLARGESVLLLGANGAGKSTVCRMLNGLIPYRYPGQQTGLVRIAGHATEQLNSQLWSQLVGSLSQRPANQILGHTVARDLDWSLAQQGLPRPTIAAKVSELAERFGLLDLLQRQPQSLSGGEIQRLALANLLARNPVLVVLDEPCAALDAAGVRLVRQVIQQLQQQGTTLVIAEQRPQLLSDLATRALSFEKGQLIYDGPIVEILQSEEWSVSQNELTVEPMLTWHKLNYKRNQCPIFANFSEQLDCAQVGLVGPNGSGKTSLLQLTSGVLRPQTGWICYQQRSITQQRADQRAAYLASLPQDLRSFFYWPTVAEELTCADPTWRQQLIERFGLVELLARSPFQLSGGEQRRVALACALLNKPRVLLLDEPTAGLDYAGRWQLRELLQTLAQQVSALISSHDLAWLGSLTSRWLRLPQVTAGA</sequence>
<dbReference type="PROSITE" id="PS00211">
    <property type="entry name" value="ABC_TRANSPORTER_1"/>
    <property type="match status" value="2"/>
</dbReference>
<dbReference type="PANTHER" id="PTHR43553">
    <property type="entry name" value="HEAVY METAL TRANSPORTER"/>
    <property type="match status" value="1"/>
</dbReference>
<dbReference type="SUPFAM" id="SSF52540">
    <property type="entry name" value="P-loop containing nucleoside triphosphate hydrolases"/>
    <property type="match status" value="2"/>
</dbReference>
<dbReference type="RefSeq" id="WP_345721718.1">
    <property type="nucleotide sequence ID" value="NZ_BAABRU010000006.1"/>
</dbReference>
<keyword evidence="7" id="KW-1185">Reference proteome</keyword>
<protein>
    <submittedName>
        <fullName evidence="6">HMP/thiamine import ATP-binding protein YkoD</fullName>
    </submittedName>
</protein>
<evidence type="ECO:0000313" key="6">
    <source>
        <dbReference type="EMBL" id="GAA5528111.1"/>
    </source>
</evidence>
<dbReference type="Gene3D" id="3.40.50.300">
    <property type="entry name" value="P-loop containing nucleotide triphosphate hydrolases"/>
    <property type="match status" value="2"/>
</dbReference>
<dbReference type="InterPro" id="IPR017871">
    <property type="entry name" value="ABC_transporter-like_CS"/>
</dbReference>
<dbReference type="InterPro" id="IPR050095">
    <property type="entry name" value="ECF_ABC_transporter_ATP-bd"/>
</dbReference>
<name>A0ABP9WZY7_9CHLR</name>
<dbReference type="InterPro" id="IPR015856">
    <property type="entry name" value="ABC_transpr_CbiO/EcfA_su"/>
</dbReference>
<reference evidence="6 7" key="1">
    <citation type="submission" date="2024-02" db="EMBL/GenBank/DDBJ databases">
        <title>Herpetosiphon gulosus NBRC 112829.</title>
        <authorList>
            <person name="Ichikawa N."/>
            <person name="Katano-Makiyama Y."/>
            <person name="Hidaka K."/>
        </authorList>
    </citation>
    <scope>NUCLEOTIDE SEQUENCE [LARGE SCALE GENOMIC DNA]</scope>
    <source>
        <strain evidence="6 7">NBRC 112829</strain>
    </source>
</reference>
<dbReference type="InterPro" id="IPR003593">
    <property type="entry name" value="AAA+_ATPase"/>
</dbReference>
<dbReference type="EMBL" id="BAABRU010000006">
    <property type="protein sequence ID" value="GAA5528111.1"/>
    <property type="molecule type" value="Genomic_DNA"/>
</dbReference>
<dbReference type="PROSITE" id="PS50893">
    <property type="entry name" value="ABC_TRANSPORTER_2"/>
    <property type="match status" value="2"/>
</dbReference>
<dbReference type="Pfam" id="PF00005">
    <property type="entry name" value="ABC_tran"/>
    <property type="match status" value="2"/>
</dbReference>
<proteinExistence type="inferred from homology"/>
<feature type="domain" description="ABC transporter" evidence="5">
    <location>
        <begin position="2"/>
        <end position="243"/>
    </location>
</feature>
<evidence type="ECO:0000256" key="3">
    <source>
        <dbReference type="ARBA" id="ARBA00022741"/>
    </source>
</evidence>
<dbReference type="GO" id="GO:0005524">
    <property type="term" value="F:ATP binding"/>
    <property type="evidence" value="ECO:0007669"/>
    <property type="project" value="UniProtKB-KW"/>
</dbReference>
<evidence type="ECO:0000256" key="1">
    <source>
        <dbReference type="ARBA" id="ARBA00005417"/>
    </source>
</evidence>
<accession>A0ABP9WZY7</accession>
<gene>
    <name evidence="6" type="primary">ykoD_1</name>
    <name evidence="6" type="ORF">Hgul01_01908</name>
</gene>
<dbReference type="Proteomes" id="UP001428290">
    <property type="component" value="Unassembled WGS sequence"/>
</dbReference>
<keyword evidence="2" id="KW-0813">Transport</keyword>
<dbReference type="CDD" id="cd03225">
    <property type="entry name" value="ABC_cobalt_CbiO_domain1"/>
    <property type="match status" value="2"/>
</dbReference>
<keyword evidence="4 6" id="KW-0067">ATP-binding</keyword>
<evidence type="ECO:0000313" key="7">
    <source>
        <dbReference type="Proteomes" id="UP001428290"/>
    </source>
</evidence>
<evidence type="ECO:0000256" key="4">
    <source>
        <dbReference type="ARBA" id="ARBA00022840"/>
    </source>
</evidence>
<comment type="caution">
    <text evidence="6">The sequence shown here is derived from an EMBL/GenBank/DDBJ whole genome shotgun (WGS) entry which is preliminary data.</text>
</comment>
<feature type="domain" description="ABC transporter" evidence="5">
    <location>
        <begin position="249"/>
        <end position="449"/>
    </location>
</feature>
<keyword evidence="3" id="KW-0547">Nucleotide-binding</keyword>